<dbReference type="Gene3D" id="3.40.630.30">
    <property type="match status" value="1"/>
</dbReference>
<evidence type="ECO:0000259" key="3">
    <source>
        <dbReference type="PROSITE" id="PS51186"/>
    </source>
</evidence>
<sequence>MDYQICDLAPADLGAAVQLLEALRPLPDSAPMEIAQFISDVNDGAIVVVALVNSSVVGLVSARVAGDRAWTQLVAISPQWRRKGIGSALARGLEGRLLHLGVRKISALLGPGEVGETALINRGFKPTTGMVLYEKLLSLEPGDVRIIDKWGGQILDGDLWDQAAGMEREKNLIDQRIVAPLSDPSLAAQIGLRPPATALMFGPPGTGKTTFARALAGRLGWPFVELLPSKLSSGEGTLANELREAFIELGRLDHVVIFIDEFDEIAPARESRPASAGVVNELLKSIPEFRRRPGKLLICATNFVETIDPAVMRPGRFDLLIGIGPPDKTALTALWERALATMTTESGVDPAKLASQCHGFTPGDVDLASQRAAAEAFARARATGKAAVVTNEDLATATNRTKASITPEMLSAYQAEVSMFERV</sequence>
<dbReference type="SUPFAM" id="SSF52540">
    <property type="entry name" value="P-loop containing nucleoside triphosphate hydrolases"/>
    <property type="match status" value="1"/>
</dbReference>
<comment type="caution">
    <text evidence="4">The sequence shown here is derived from an EMBL/GenBank/DDBJ whole genome shotgun (WGS) entry which is preliminary data.</text>
</comment>
<dbReference type="InterPro" id="IPR003959">
    <property type="entry name" value="ATPase_AAA_core"/>
</dbReference>
<gene>
    <name evidence="4" type="ORF">GM51_14740</name>
</gene>
<dbReference type="InterPro" id="IPR016181">
    <property type="entry name" value="Acyl_CoA_acyltransferase"/>
</dbReference>
<dbReference type="InterPro" id="IPR027417">
    <property type="entry name" value="P-loop_NTPase"/>
</dbReference>
<protein>
    <recommendedName>
        <fullName evidence="3">N-acetyltransferase domain-containing protein</fullName>
    </recommendedName>
</protein>
<name>A0A094QLY9_9ZZZZ</name>
<dbReference type="AlphaFoldDB" id="A0A094QLY9"/>
<dbReference type="EMBL" id="JNSL01000111">
    <property type="protein sequence ID" value="KGA15511.1"/>
    <property type="molecule type" value="Genomic_DNA"/>
</dbReference>
<proteinExistence type="predicted"/>
<accession>A0A094QLY9</accession>
<feature type="domain" description="N-acetyltransferase" evidence="3">
    <location>
        <begin position="3"/>
        <end position="142"/>
    </location>
</feature>
<dbReference type="PANTHER" id="PTHR23077:SF171">
    <property type="entry name" value="NUCLEAR VALOSIN-CONTAINING PROTEIN-LIKE"/>
    <property type="match status" value="1"/>
</dbReference>
<dbReference type="Pfam" id="PF00583">
    <property type="entry name" value="Acetyltransf_1"/>
    <property type="match status" value="1"/>
</dbReference>
<dbReference type="SMART" id="SM00382">
    <property type="entry name" value="AAA"/>
    <property type="match status" value="1"/>
</dbReference>
<organism evidence="4">
    <name type="scientific">freshwater metagenome</name>
    <dbReference type="NCBI Taxonomy" id="449393"/>
    <lineage>
        <taxon>unclassified sequences</taxon>
        <taxon>metagenomes</taxon>
        <taxon>ecological metagenomes</taxon>
    </lineage>
</organism>
<keyword evidence="2" id="KW-0067">ATP-binding</keyword>
<dbReference type="PANTHER" id="PTHR23077">
    <property type="entry name" value="AAA-FAMILY ATPASE"/>
    <property type="match status" value="1"/>
</dbReference>
<dbReference type="PROSITE" id="PS51186">
    <property type="entry name" value="GNAT"/>
    <property type="match status" value="1"/>
</dbReference>
<keyword evidence="1" id="KW-0547">Nucleotide-binding</keyword>
<evidence type="ECO:0000256" key="2">
    <source>
        <dbReference type="ARBA" id="ARBA00022840"/>
    </source>
</evidence>
<dbReference type="GO" id="GO:0005524">
    <property type="term" value="F:ATP binding"/>
    <property type="evidence" value="ECO:0007669"/>
    <property type="project" value="UniProtKB-KW"/>
</dbReference>
<dbReference type="Pfam" id="PF00004">
    <property type="entry name" value="AAA"/>
    <property type="match status" value="1"/>
</dbReference>
<reference evidence="4" key="1">
    <citation type="submission" date="2014-06" db="EMBL/GenBank/DDBJ databases">
        <title>Key roles for freshwater Actinobacteria revealed by deep metagenomic sequencing.</title>
        <authorList>
            <person name="Ghai R."/>
            <person name="Mizuno C.M."/>
            <person name="Picazo A."/>
            <person name="Camacho A."/>
            <person name="Rodriguez-Valera F."/>
        </authorList>
    </citation>
    <scope>NUCLEOTIDE SEQUENCE</scope>
</reference>
<dbReference type="GO" id="GO:0016887">
    <property type="term" value="F:ATP hydrolysis activity"/>
    <property type="evidence" value="ECO:0007669"/>
    <property type="project" value="InterPro"/>
</dbReference>
<dbReference type="GO" id="GO:0016747">
    <property type="term" value="F:acyltransferase activity, transferring groups other than amino-acyl groups"/>
    <property type="evidence" value="ECO:0007669"/>
    <property type="project" value="InterPro"/>
</dbReference>
<evidence type="ECO:0000256" key="1">
    <source>
        <dbReference type="ARBA" id="ARBA00022741"/>
    </source>
</evidence>
<dbReference type="InterPro" id="IPR003593">
    <property type="entry name" value="AAA+_ATPase"/>
</dbReference>
<dbReference type="InterPro" id="IPR050168">
    <property type="entry name" value="AAA_ATPase_domain"/>
</dbReference>
<dbReference type="SUPFAM" id="SSF55729">
    <property type="entry name" value="Acyl-CoA N-acyltransferases (Nat)"/>
    <property type="match status" value="1"/>
</dbReference>
<dbReference type="CDD" id="cd19481">
    <property type="entry name" value="RecA-like_protease"/>
    <property type="match status" value="1"/>
</dbReference>
<dbReference type="Gene3D" id="3.40.50.300">
    <property type="entry name" value="P-loop containing nucleotide triphosphate hydrolases"/>
    <property type="match status" value="1"/>
</dbReference>
<dbReference type="InterPro" id="IPR000182">
    <property type="entry name" value="GNAT_dom"/>
</dbReference>
<dbReference type="CDD" id="cd04301">
    <property type="entry name" value="NAT_SF"/>
    <property type="match status" value="1"/>
</dbReference>
<dbReference type="Gene3D" id="1.10.8.60">
    <property type="match status" value="1"/>
</dbReference>
<evidence type="ECO:0000313" key="4">
    <source>
        <dbReference type="EMBL" id="KGA15511.1"/>
    </source>
</evidence>